<evidence type="ECO:0000313" key="1">
    <source>
        <dbReference type="EMBL" id="CAD8215175.1"/>
    </source>
</evidence>
<dbReference type="EMBL" id="CAJJDP010000215">
    <property type="protein sequence ID" value="CAD8215175.1"/>
    <property type="molecule type" value="Genomic_DNA"/>
</dbReference>
<organism evidence="1 2">
    <name type="scientific">Paramecium octaurelia</name>
    <dbReference type="NCBI Taxonomy" id="43137"/>
    <lineage>
        <taxon>Eukaryota</taxon>
        <taxon>Sar</taxon>
        <taxon>Alveolata</taxon>
        <taxon>Ciliophora</taxon>
        <taxon>Intramacronucleata</taxon>
        <taxon>Oligohymenophorea</taxon>
        <taxon>Peniculida</taxon>
        <taxon>Parameciidae</taxon>
        <taxon>Paramecium</taxon>
    </lineage>
</organism>
<accession>A0A8S1YL88</accession>
<protein>
    <submittedName>
        <fullName evidence="1">Uncharacterized protein</fullName>
    </submittedName>
</protein>
<proteinExistence type="predicted"/>
<gene>
    <name evidence="1" type="ORF">POCTA_138.1.T2110010</name>
</gene>
<evidence type="ECO:0000313" key="2">
    <source>
        <dbReference type="Proteomes" id="UP000683925"/>
    </source>
</evidence>
<reference evidence="1" key="1">
    <citation type="submission" date="2021-01" db="EMBL/GenBank/DDBJ databases">
        <authorList>
            <consortium name="Genoscope - CEA"/>
            <person name="William W."/>
        </authorList>
    </citation>
    <scope>NUCLEOTIDE SEQUENCE</scope>
</reference>
<keyword evidence="2" id="KW-1185">Reference proteome</keyword>
<comment type="caution">
    <text evidence="1">The sequence shown here is derived from an EMBL/GenBank/DDBJ whole genome shotgun (WGS) entry which is preliminary data.</text>
</comment>
<dbReference type="AlphaFoldDB" id="A0A8S1YL88"/>
<name>A0A8S1YL88_PAROT</name>
<dbReference type="Proteomes" id="UP000683925">
    <property type="component" value="Unassembled WGS sequence"/>
</dbReference>
<sequence>MQMECKMKIQQHFSCFIRFLMLKQKITSYKYNFPSVSQDFENNPYMIRRELIIQNAITSWQYIYANLRDRALDFSIIFYEAQNTQSYGTSIDVKQFHNYQLKFTYGNIQQNNKIIQMQMFEIYYLSIVYKCHQSCQECDGPPKYHCLTCSEEQKRIYIPEFKQCACKYGTIDYNNGYIDYMDQDIQLNLQFNVKQPKNLHCKVGQFEFNCDCMKCPQGVYKDSLICVECCQNVGQRSQSPNCREILELTQISGQYLIPEIDNFYFYDSSDLIYTNILISDSLGISTIKLILQFFLILIFRLKIIIQDEFHLYQHFRYSSQIFLSFCNQRESSMFDQHLCYNCQIKHCLSCGLTINDNCFVQYVMIKVHLEIFTYASCLPPYYPSFSRECKLCTLENCLYCFEFKRHPSQIDISIELEDLTESYAETQIGCMQCEIDYYFNFKLGICLKILHQSRIVQYLLLNQQMRTYVQHLPQIIFRCQERLIVEIFQQPIFKSVFLITIRNQPAQHVNLVIYYLVESAMKVKNKVPPIQLNSEV</sequence>